<gene>
    <name evidence="2" type="ORF">CABS02_14431</name>
</gene>
<feature type="region of interest" description="Disordered" evidence="1">
    <location>
        <begin position="85"/>
        <end position="105"/>
    </location>
</feature>
<accession>A0A9Q0ATH7</accession>
<evidence type="ECO:0000256" key="1">
    <source>
        <dbReference type="SAM" id="MobiDB-lite"/>
    </source>
</evidence>
<comment type="caution">
    <text evidence="2">The sequence shown here is derived from an EMBL/GenBank/DDBJ whole genome shotgun (WGS) entry which is preliminary data.</text>
</comment>
<evidence type="ECO:0000313" key="3">
    <source>
        <dbReference type="Proteomes" id="UP001056436"/>
    </source>
</evidence>
<dbReference type="OrthoDB" id="5326346at2759"/>
<protein>
    <submittedName>
        <fullName evidence="2">Uncharacterized protein</fullName>
    </submittedName>
</protein>
<feature type="compositionally biased region" description="Basic and acidic residues" evidence="1">
    <location>
        <begin position="85"/>
        <end position="104"/>
    </location>
</feature>
<organism evidence="2 3">
    <name type="scientific">Colletotrichum abscissum</name>
    <dbReference type="NCBI Taxonomy" id="1671311"/>
    <lineage>
        <taxon>Eukaryota</taxon>
        <taxon>Fungi</taxon>
        <taxon>Dikarya</taxon>
        <taxon>Ascomycota</taxon>
        <taxon>Pezizomycotina</taxon>
        <taxon>Sordariomycetes</taxon>
        <taxon>Hypocreomycetidae</taxon>
        <taxon>Glomerellales</taxon>
        <taxon>Glomerellaceae</taxon>
        <taxon>Colletotrichum</taxon>
        <taxon>Colletotrichum acutatum species complex</taxon>
    </lineage>
</organism>
<dbReference type="AlphaFoldDB" id="A0A9Q0ATH7"/>
<evidence type="ECO:0000313" key="2">
    <source>
        <dbReference type="EMBL" id="KAI3530628.1"/>
    </source>
</evidence>
<reference evidence="2" key="1">
    <citation type="submission" date="2019-01" db="EMBL/GenBank/DDBJ databases">
        <title>Colletotrichum abscissum LGMF1257.</title>
        <authorList>
            <person name="Baroncelli R."/>
        </authorList>
    </citation>
    <scope>NUCLEOTIDE SEQUENCE</scope>
    <source>
        <strain evidence="2">Ca142</strain>
    </source>
</reference>
<keyword evidence="3" id="KW-1185">Reference proteome</keyword>
<name>A0A9Q0ATH7_9PEZI</name>
<proteinExistence type="predicted"/>
<dbReference type="EMBL" id="SDAQ01000200">
    <property type="protein sequence ID" value="KAI3530628.1"/>
    <property type="molecule type" value="Genomic_DNA"/>
</dbReference>
<dbReference type="Proteomes" id="UP001056436">
    <property type="component" value="Unassembled WGS sequence"/>
</dbReference>
<sequence>MTALLRAAPTDSIFEQRDPMERSHTLDPDGDVVLVLEDTNPAFALWDKCTTAGLQELNRWRAHKTHISLVEFDFGIQGRTKSRRQLQEIEQKGQEKEEEARRVEVSNGVLGSISAKPADFERASPRATVSFHRAGPTSADKTAVELFASVTHDQHQLSASSAPLHLL</sequence>